<dbReference type="GO" id="GO:0030677">
    <property type="term" value="C:ribonuclease P complex"/>
    <property type="evidence" value="ECO:0007669"/>
    <property type="project" value="TreeGrafter"/>
</dbReference>
<dbReference type="GO" id="GO:0004526">
    <property type="term" value="F:ribonuclease P activity"/>
    <property type="evidence" value="ECO:0007669"/>
    <property type="project" value="UniProtKB-UniRule"/>
</dbReference>
<reference evidence="8 9" key="1">
    <citation type="submission" date="2018-06" db="EMBL/GenBank/DDBJ databases">
        <authorList>
            <consortium name="Pathogen Informatics"/>
            <person name="Doyle S."/>
        </authorList>
    </citation>
    <scope>NUCLEOTIDE SEQUENCE [LARGE SCALE GENOMIC DNA]</scope>
    <source>
        <strain evidence="8 9">NCTC13149</strain>
    </source>
</reference>
<evidence type="ECO:0000256" key="2">
    <source>
        <dbReference type="ARBA" id="ARBA00022722"/>
    </source>
</evidence>
<evidence type="ECO:0000256" key="4">
    <source>
        <dbReference type="ARBA" id="ARBA00022801"/>
    </source>
</evidence>
<dbReference type="EC" id="3.1.26.5" evidence="6 7"/>
<dbReference type="GO" id="GO:0000049">
    <property type="term" value="F:tRNA binding"/>
    <property type="evidence" value="ECO:0007669"/>
    <property type="project" value="UniProtKB-UniRule"/>
</dbReference>
<dbReference type="GO" id="GO:0001682">
    <property type="term" value="P:tRNA 5'-leader removal"/>
    <property type="evidence" value="ECO:0007669"/>
    <property type="project" value="UniProtKB-UniRule"/>
</dbReference>
<dbReference type="RefSeq" id="WP_009346178.1">
    <property type="nucleotide sequence ID" value="NZ_CAMUOS010000005.1"/>
</dbReference>
<evidence type="ECO:0000256" key="3">
    <source>
        <dbReference type="ARBA" id="ARBA00022759"/>
    </source>
</evidence>
<dbReference type="GO" id="GO:0042781">
    <property type="term" value="F:3'-tRNA processing endoribonuclease activity"/>
    <property type="evidence" value="ECO:0007669"/>
    <property type="project" value="TreeGrafter"/>
</dbReference>
<keyword evidence="4 6" id="KW-0378">Hydrolase</keyword>
<accession>A0A379C8D5</accession>
<dbReference type="EMBL" id="UGSZ01000001">
    <property type="protein sequence ID" value="SUB57965.1"/>
    <property type="molecule type" value="Genomic_DNA"/>
</dbReference>
<keyword evidence="1 6" id="KW-0819">tRNA processing</keyword>
<comment type="catalytic activity">
    <reaction evidence="6">
        <text>Endonucleolytic cleavage of RNA, removing 5'-extranucleotides from tRNA precursor.</text>
        <dbReference type="EC" id="3.1.26.5"/>
    </reaction>
</comment>
<comment type="similarity">
    <text evidence="6">Belongs to the RnpA family.</text>
</comment>
<comment type="function">
    <text evidence="6">RNaseP catalyzes the removal of the 5'-leader sequence from pre-tRNA to produce the mature 5'-terminus. It can also cleave other RNA substrates such as 4.5S RNA. The protein component plays an auxiliary but essential role in vivo by binding to the 5'-leader sequence and broadening the substrate specificity of the ribozyme.</text>
</comment>
<dbReference type="NCBIfam" id="TIGR00188">
    <property type="entry name" value="rnpA"/>
    <property type="match status" value="1"/>
</dbReference>
<dbReference type="PANTHER" id="PTHR33992:SF1">
    <property type="entry name" value="RIBONUCLEASE P PROTEIN COMPONENT"/>
    <property type="match status" value="1"/>
</dbReference>
<keyword evidence="2 6" id="KW-0540">Nuclease</keyword>
<evidence type="ECO:0000313" key="9">
    <source>
        <dbReference type="Proteomes" id="UP000255517"/>
    </source>
</evidence>
<dbReference type="STRING" id="1122949.GCA_000378725_00070"/>
<keyword evidence="5 6" id="KW-0694">RNA-binding</keyword>
<dbReference type="PANTHER" id="PTHR33992">
    <property type="entry name" value="RIBONUCLEASE P PROTEIN COMPONENT"/>
    <property type="match status" value="1"/>
</dbReference>
<evidence type="ECO:0000256" key="1">
    <source>
        <dbReference type="ARBA" id="ARBA00022694"/>
    </source>
</evidence>
<comment type="subunit">
    <text evidence="6">Consists of a catalytic RNA component (M1 or rnpB) and a protein subunit.</text>
</comment>
<evidence type="ECO:0000256" key="7">
    <source>
        <dbReference type="NCBIfam" id="TIGR00188"/>
    </source>
</evidence>
<dbReference type="InterPro" id="IPR014721">
    <property type="entry name" value="Ribsml_uS5_D2-typ_fold_subgr"/>
</dbReference>
<evidence type="ECO:0000256" key="6">
    <source>
        <dbReference type="HAMAP-Rule" id="MF_00227"/>
    </source>
</evidence>
<name>A0A379C8D5_9FIRM</name>
<dbReference type="Pfam" id="PF00825">
    <property type="entry name" value="Ribonuclease_P"/>
    <property type="match status" value="1"/>
</dbReference>
<organism evidence="8 9">
    <name type="scientific">Peptoniphilus lacrimalis</name>
    <dbReference type="NCBI Taxonomy" id="33031"/>
    <lineage>
        <taxon>Bacteria</taxon>
        <taxon>Bacillati</taxon>
        <taxon>Bacillota</taxon>
        <taxon>Tissierellia</taxon>
        <taxon>Tissierellales</taxon>
        <taxon>Peptoniphilaceae</taxon>
        <taxon>Peptoniphilus</taxon>
    </lineage>
</organism>
<dbReference type="SUPFAM" id="SSF54211">
    <property type="entry name" value="Ribosomal protein S5 domain 2-like"/>
    <property type="match status" value="1"/>
</dbReference>
<evidence type="ECO:0000313" key="8">
    <source>
        <dbReference type="EMBL" id="SUB57965.1"/>
    </source>
</evidence>
<gene>
    <name evidence="6 8" type="primary">rnpA</name>
    <name evidence="8" type="ORF">NCTC13149_01828</name>
</gene>
<proteinExistence type="inferred from homology"/>
<dbReference type="AlphaFoldDB" id="A0A379C8D5"/>
<keyword evidence="3 6" id="KW-0255">Endonuclease</keyword>
<evidence type="ECO:0000256" key="5">
    <source>
        <dbReference type="ARBA" id="ARBA00022884"/>
    </source>
</evidence>
<sequence length="112" mass="13520">MDRDCFIRKNSEYQKVYRAKKISSCRYITLFTKKNNLNIARAGFTTTKKIGNACKRNFVRRRFKAIYRDLYPLIYKGYDYVFVAKKEAVDCDFTDFKKDFLNVLKRQRKVKN</sequence>
<protein>
    <recommendedName>
        <fullName evidence="6 7">Ribonuclease P protein component</fullName>
        <shortName evidence="6">RNase P protein</shortName>
        <shortName evidence="6">RNaseP protein</shortName>
        <ecNumber evidence="6 7">3.1.26.5</ecNumber>
    </recommendedName>
    <alternativeName>
        <fullName evidence="6">Protein C5</fullName>
    </alternativeName>
</protein>
<dbReference type="Proteomes" id="UP000255517">
    <property type="component" value="Unassembled WGS sequence"/>
</dbReference>
<dbReference type="InterPro" id="IPR020568">
    <property type="entry name" value="Ribosomal_Su5_D2-typ_SF"/>
</dbReference>
<dbReference type="OrthoDB" id="9810867at2"/>
<dbReference type="HAMAP" id="MF_00227">
    <property type="entry name" value="RNase_P"/>
    <property type="match status" value="1"/>
</dbReference>
<dbReference type="InterPro" id="IPR000100">
    <property type="entry name" value="RNase_P"/>
</dbReference>
<dbReference type="Gene3D" id="3.30.230.10">
    <property type="match status" value="1"/>
</dbReference>